<feature type="region of interest" description="Disordered" evidence="3">
    <location>
        <begin position="26"/>
        <end position="53"/>
    </location>
</feature>
<dbReference type="Pfam" id="PF02181">
    <property type="entry name" value="FH2"/>
    <property type="match status" value="1"/>
</dbReference>
<feature type="compositionally biased region" description="Pro residues" evidence="3">
    <location>
        <begin position="505"/>
        <end position="638"/>
    </location>
</feature>
<keyword evidence="6" id="KW-1185">Reference proteome</keyword>
<dbReference type="InterPro" id="IPR015425">
    <property type="entry name" value="FH2_Formin"/>
</dbReference>
<dbReference type="Proteomes" id="UP001158576">
    <property type="component" value="Chromosome XSR"/>
</dbReference>
<dbReference type="InterPro" id="IPR042201">
    <property type="entry name" value="FH2_Formin_sf"/>
</dbReference>
<evidence type="ECO:0000259" key="4">
    <source>
        <dbReference type="PROSITE" id="PS51444"/>
    </source>
</evidence>
<sequence length="1136" mass="126444">MENYGEKMDFECENVISIRRTYRSSSEENCGSHSHNSNNSNSSTSRVLDIDMGNEHGKPRLGLYRCDNISLALEDEYSSSPVSQEEDEKDRKKKKKRDDKFWKRKKEKYFDLSDDKRAVKTENERAGGFSSTPASPMSPVILFPDRTEEHLERLSESDIQQALKAAENEKFSSSVAEELSGVRVDIDRKIETYENLTPAELRNAEFQASRLRKKESFLAQSQMIHRIKSQLGRISKEAKIEDELPLEPPEENAKLLRWVEQFIPSEHKAHVSARLKHLLLEKNAAECIWESTEASSGHVVVQRDVRQKRREQEAKSFSIITERRLDGEAFEIETDSGELELPTKSNGAAQECAAYVLGSLLEGSMNLVKEKERLNEEALEKESEEIASNLLANLLNSAIKDTKKERLHQEASEISASILESIVDNVPHASSEKTINGLVDEIVNLAVDKARNAAFCRRILDDVVDQLQYTKLNEIGIQCHLPSPTMSPKLPRKEKSFCLTASRTSPPPLPPKPNSLPQGPTPPLPPKTSSNPAPPPPPPPAPPAPFQNAGGPPPPPPPPGCTPGGPPPPPSCVPGGPPPPPPAPGCIPGGPPPPPPGPSGPGGPPPPPPPPGCVPGGPPPPPCPPGAAGGPPPPPPAPGMAGPPGGPPPPPGAPGMPPMMGMAPVAQAGPRKPTLQPKQRMKPLYWNRLQVHELQKRRIDPSTLLWDKLQEVELIQESVLEAEFSQSANIVKPKAKKVEKPKKIQPVKLLDPKRWQSVGIFMSSLKVDVDSLRSALVSMDTKCDMDLLRGVYELRGSKEELTEIKSYLKGQEELPEEKRVPVDKPETFLLKLDAIPQFDTRVACFIFHETFMENTEAVDSKLIMLNDLVKIFRTGEEIRRILGMVLRIGNYLNGGNRTRGQADGFKLDVLQKIRDVKMNNGGTMLTFIVRQYITVFQDDYLETATCPVPNITKILKVSQLEFDQFTRDTTKLLRDHKKCSDMLATVELEASEDDKEPFYSSTKKKLETARTKIDSLGLDITKARKNFRALMDFYAVQPKKPNVDPEPKEFFDLWTSFCAEFKDIWEREIKLAMKRKKQAEVKKAQERVEFIRRQQNSDRKSLNSNSSPKTGDKPTSRKSGLKSRLRESRTMDSIPT</sequence>
<accession>A0ABN7S9Z9</accession>
<dbReference type="Gene3D" id="1.20.58.2220">
    <property type="entry name" value="Formin, FH2 domain"/>
    <property type="match status" value="1"/>
</dbReference>
<dbReference type="PROSITE" id="PS51444">
    <property type="entry name" value="FH2"/>
    <property type="match status" value="1"/>
</dbReference>
<comment type="similarity">
    <text evidence="1">Belongs to the formin homology family. Cappuccino subfamily.</text>
</comment>
<feature type="region of interest" description="Disordered" evidence="3">
    <location>
        <begin position="121"/>
        <end position="140"/>
    </location>
</feature>
<dbReference type="PANTHER" id="PTHR45920">
    <property type="entry name" value="FORMIN HOMOLOGY 2 DOMAIN CONTAINING, ISOFORM I"/>
    <property type="match status" value="1"/>
</dbReference>
<feature type="domain" description="FH2" evidence="4">
    <location>
        <begin position="671"/>
        <end position="1087"/>
    </location>
</feature>
<evidence type="ECO:0000256" key="3">
    <source>
        <dbReference type="SAM" id="MobiDB-lite"/>
    </source>
</evidence>
<dbReference type="SUPFAM" id="SSF101447">
    <property type="entry name" value="Formin homology 2 domain (FH2 domain)"/>
    <property type="match status" value="1"/>
</dbReference>
<gene>
    <name evidence="5" type="ORF">OKIOD_LOCUS5460</name>
</gene>
<feature type="coiled-coil region" evidence="2">
    <location>
        <begin position="361"/>
        <end position="389"/>
    </location>
</feature>
<dbReference type="SMART" id="SM00498">
    <property type="entry name" value="FH2"/>
    <property type="match status" value="1"/>
</dbReference>
<dbReference type="InterPro" id="IPR001265">
    <property type="entry name" value="Formin_Cappuccino_subfam"/>
</dbReference>
<feature type="compositionally biased region" description="Pro residues" evidence="3">
    <location>
        <begin position="644"/>
        <end position="657"/>
    </location>
</feature>
<dbReference type="PANTHER" id="PTHR45920:SF7">
    <property type="entry name" value="FORMIN-G"/>
    <property type="match status" value="1"/>
</dbReference>
<protein>
    <submittedName>
        <fullName evidence="5">Oidioi.mRNA.OKI2018_I69.XSR.g13902.t1.cds</fullName>
    </submittedName>
</protein>
<feature type="compositionally biased region" description="Basic and acidic residues" evidence="3">
    <location>
        <begin position="1088"/>
        <end position="1101"/>
    </location>
</feature>
<feature type="region of interest" description="Disordered" evidence="3">
    <location>
        <begin position="1088"/>
        <end position="1136"/>
    </location>
</feature>
<reference evidence="5 6" key="1">
    <citation type="submission" date="2021-04" db="EMBL/GenBank/DDBJ databases">
        <authorList>
            <person name="Bliznina A."/>
        </authorList>
    </citation>
    <scope>NUCLEOTIDE SEQUENCE [LARGE SCALE GENOMIC DNA]</scope>
</reference>
<feature type="region of interest" description="Disordered" evidence="3">
    <location>
        <begin position="77"/>
        <end position="97"/>
    </location>
</feature>
<evidence type="ECO:0000313" key="6">
    <source>
        <dbReference type="Proteomes" id="UP001158576"/>
    </source>
</evidence>
<proteinExistence type="inferred from homology"/>
<keyword evidence="2" id="KW-0175">Coiled coil</keyword>
<dbReference type="PRINTS" id="PR00828">
    <property type="entry name" value="FORMIN"/>
</dbReference>
<organism evidence="5 6">
    <name type="scientific">Oikopleura dioica</name>
    <name type="common">Tunicate</name>
    <dbReference type="NCBI Taxonomy" id="34765"/>
    <lineage>
        <taxon>Eukaryota</taxon>
        <taxon>Metazoa</taxon>
        <taxon>Chordata</taxon>
        <taxon>Tunicata</taxon>
        <taxon>Appendicularia</taxon>
        <taxon>Copelata</taxon>
        <taxon>Oikopleuridae</taxon>
        <taxon>Oikopleura</taxon>
    </lineage>
</organism>
<feature type="compositionally biased region" description="Low complexity" evidence="3">
    <location>
        <begin position="27"/>
        <end position="45"/>
    </location>
</feature>
<name>A0ABN7S9Z9_OIKDI</name>
<evidence type="ECO:0000256" key="2">
    <source>
        <dbReference type="SAM" id="Coils"/>
    </source>
</evidence>
<feature type="region of interest" description="Disordered" evidence="3">
    <location>
        <begin position="500"/>
        <end position="678"/>
    </location>
</feature>
<dbReference type="EMBL" id="OU015569">
    <property type="protein sequence ID" value="CAG5094833.1"/>
    <property type="molecule type" value="Genomic_DNA"/>
</dbReference>
<feature type="compositionally biased region" description="Low complexity" evidence="3">
    <location>
        <begin position="658"/>
        <end position="670"/>
    </location>
</feature>
<evidence type="ECO:0000256" key="1">
    <source>
        <dbReference type="ARBA" id="ARBA00005271"/>
    </source>
</evidence>
<evidence type="ECO:0000313" key="5">
    <source>
        <dbReference type="EMBL" id="CAG5094833.1"/>
    </source>
</evidence>